<proteinExistence type="predicted"/>
<dbReference type="EMBL" id="CP091511">
    <property type="protein sequence ID" value="UOO90854.1"/>
    <property type="molecule type" value="Genomic_DNA"/>
</dbReference>
<keyword evidence="2" id="KW-1185">Reference proteome</keyword>
<gene>
    <name evidence="1" type="ORF">LVJ82_07805</name>
</gene>
<evidence type="ECO:0000313" key="1">
    <source>
        <dbReference type="EMBL" id="UOO90854.1"/>
    </source>
</evidence>
<evidence type="ECO:0000313" key="2">
    <source>
        <dbReference type="Proteomes" id="UP000832011"/>
    </source>
</evidence>
<name>A0ABY4E5U6_9NEIS</name>
<protein>
    <submittedName>
        <fullName evidence="1">Uncharacterized protein</fullName>
    </submittedName>
</protein>
<dbReference type="Proteomes" id="UP000832011">
    <property type="component" value="Chromosome"/>
</dbReference>
<dbReference type="RefSeq" id="WP_159061380.1">
    <property type="nucleotide sequence ID" value="NZ_CABKVG010000006.1"/>
</dbReference>
<sequence>MESSLEQTTDTDMATAALLEQSQQVAQAWNQQDPLKIAQDLNAIIQNMMHSAD</sequence>
<accession>A0ABY4E5U6</accession>
<reference evidence="1 2" key="1">
    <citation type="journal article" date="2022" name="Res Sq">
        <title>Evolution of multicellular longitudinally dividing oral cavity symbionts (Neisseriaceae).</title>
        <authorList>
            <person name="Nyongesa S."/>
            <person name="Weber P."/>
            <person name="Bernet E."/>
            <person name="Pullido F."/>
            <person name="Nieckarz M."/>
            <person name="Delaby M."/>
            <person name="Nieves C."/>
            <person name="Viehboeck T."/>
            <person name="Krause N."/>
            <person name="Rivera-Millot A."/>
            <person name="Nakamura A."/>
            <person name="Vischer N."/>
            <person name="VanNieuwenhze M."/>
            <person name="Brun Y."/>
            <person name="Cava F."/>
            <person name="Bulgheresi S."/>
            <person name="Veyrier F."/>
        </authorList>
    </citation>
    <scope>NUCLEOTIDE SEQUENCE [LARGE SCALE GENOMIC DNA]</scope>
    <source>
        <strain evidence="1 2">SN4</strain>
    </source>
</reference>
<organism evidence="1 2">
    <name type="scientific">Vitreoscilla massiliensis</name>
    <dbReference type="NCBI Taxonomy" id="1689272"/>
    <lineage>
        <taxon>Bacteria</taxon>
        <taxon>Pseudomonadati</taxon>
        <taxon>Pseudomonadota</taxon>
        <taxon>Betaproteobacteria</taxon>
        <taxon>Neisseriales</taxon>
        <taxon>Neisseriaceae</taxon>
        <taxon>Vitreoscilla</taxon>
    </lineage>
</organism>